<accession>A0A2I8VLP1</accession>
<keyword evidence="3" id="KW-1185">Reference proteome</keyword>
<dbReference type="AlphaFoldDB" id="A0A2I8VLP1"/>
<keyword evidence="1" id="KW-1133">Transmembrane helix</keyword>
<evidence type="ECO:0000313" key="2">
    <source>
        <dbReference type="EMBL" id="AUV82850.1"/>
    </source>
</evidence>
<organism evidence="2 3">
    <name type="scientific">Salinigranum rubrum</name>
    <dbReference type="NCBI Taxonomy" id="755307"/>
    <lineage>
        <taxon>Archaea</taxon>
        <taxon>Methanobacteriati</taxon>
        <taxon>Methanobacteriota</taxon>
        <taxon>Stenosarchaea group</taxon>
        <taxon>Halobacteria</taxon>
        <taxon>Halobacteriales</taxon>
        <taxon>Haloferacaceae</taxon>
        <taxon>Salinigranum</taxon>
    </lineage>
</organism>
<name>A0A2I8VLP1_9EURY</name>
<reference evidence="2 3" key="1">
    <citation type="submission" date="2018-01" db="EMBL/GenBank/DDBJ databases">
        <title>Complete genome sequence of Salinigranum rubrum GX10T, an extremely halophilic archaeon isolated from a marine solar saltern.</title>
        <authorList>
            <person name="Han S."/>
        </authorList>
    </citation>
    <scope>NUCLEOTIDE SEQUENCE [LARGE SCALE GENOMIC DNA]</scope>
    <source>
        <strain evidence="2 3">GX10</strain>
    </source>
</reference>
<dbReference type="KEGG" id="srub:C2R22_15390"/>
<sequence length="297" mass="30938">MSVHAVSVLAALLVVLSGTAVGGVPLELQTTGAYAVVTENSVHTPVETVRLGETSVDVSATSPHDGYEPLNVTVVAPADEAVRVELFDANGDRRTALTPSADGTVSIPTDALSSGTYYIAVRAEGQIRAAERAVVSRHDVTFSAIESASTADELRFRIGIIPGGDIPYRDVEVVATDGTDEVVVSATEVRLGLYEATVDRTSLPPGEHAVYARLVGRPGPYVGMSDAVAVTVEGEASQEGQSVTTGTVTDVATEDAESLSTTDGVGVTTTRFPETGVVLLLALLLAGGVMYRVRRRR</sequence>
<keyword evidence="1" id="KW-0472">Membrane</keyword>
<proteinExistence type="predicted"/>
<evidence type="ECO:0000313" key="3">
    <source>
        <dbReference type="Proteomes" id="UP000236584"/>
    </source>
</evidence>
<feature type="transmembrane region" description="Helical" evidence="1">
    <location>
        <begin position="276"/>
        <end position="293"/>
    </location>
</feature>
<dbReference type="RefSeq" id="WP_103426539.1">
    <property type="nucleotide sequence ID" value="NZ_CP026309.1"/>
</dbReference>
<dbReference type="Proteomes" id="UP000236584">
    <property type="component" value="Chromosome"/>
</dbReference>
<dbReference type="GeneID" id="35593504"/>
<evidence type="ECO:0000256" key="1">
    <source>
        <dbReference type="SAM" id="Phobius"/>
    </source>
</evidence>
<protein>
    <submittedName>
        <fullName evidence="2">Uncharacterized protein</fullName>
    </submittedName>
</protein>
<gene>
    <name evidence="2" type="ORF">C2R22_15390</name>
</gene>
<keyword evidence="1" id="KW-0812">Transmembrane</keyword>
<dbReference type="EMBL" id="CP026309">
    <property type="protein sequence ID" value="AUV82850.1"/>
    <property type="molecule type" value="Genomic_DNA"/>
</dbReference>